<gene>
    <name evidence="1" type="ORF">CEXT_35741</name>
</gene>
<name>A0AAV4P0R7_CAEEX</name>
<keyword evidence="2" id="KW-1185">Reference proteome</keyword>
<evidence type="ECO:0000313" key="1">
    <source>
        <dbReference type="EMBL" id="GIX90158.1"/>
    </source>
</evidence>
<accession>A0AAV4P0R7</accession>
<proteinExistence type="predicted"/>
<dbReference type="AlphaFoldDB" id="A0AAV4P0R7"/>
<dbReference type="Proteomes" id="UP001054945">
    <property type="component" value="Unassembled WGS sequence"/>
</dbReference>
<protein>
    <submittedName>
        <fullName evidence="1">Uncharacterized protein</fullName>
    </submittedName>
</protein>
<organism evidence="1 2">
    <name type="scientific">Caerostris extrusa</name>
    <name type="common">Bark spider</name>
    <name type="synonym">Caerostris bankana</name>
    <dbReference type="NCBI Taxonomy" id="172846"/>
    <lineage>
        <taxon>Eukaryota</taxon>
        <taxon>Metazoa</taxon>
        <taxon>Ecdysozoa</taxon>
        <taxon>Arthropoda</taxon>
        <taxon>Chelicerata</taxon>
        <taxon>Arachnida</taxon>
        <taxon>Araneae</taxon>
        <taxon>Araneomorphae</taxon>
        <taxon>Entelegynae</taxon>
        <taxon>Araneoidea</taxon>
        <taxon>Araneidae</taxon>
        <taxon>Caerostris</taxon>
    </lineage>
</organism>
<reference evidence="1 2" key="1">
    <citation type="submission" date="2021-06" db="EMBL/GenBank/DDBJ databases">
        <title>Caerostris extrusa draft genome.</title>
        <authorList>
            <person name="Kono N."/>
            <person name="Arakawa K."/>
        </authorList>
    </citation>
    <scope>NUCLEOTIDE SEQUENCE [LARGE SCALE GENOMIC DNA]</scope>
</reference>
<comment type="caution">
    <text evidence="1">The sequence shown here is derived from an EMBL/GenBank/DDBJ whole genome shotgun (WGS) entry which is preliminary data.</text>
</comment>
<dbReference type="EMBL" id="BPLR01003914">
    <property type="protein sequence ID" value="GIX90158.1"/>
    <property type="molecule type" value="Genomic_DNA"/>
</dbReference>
<evidence type="ECO:0000313" key="2">
    <source>
        <dbReference type="Proteomes" id="UP001054945"/>
    </source>
</evidence>
<sequence length="129" mass="14772">MGPPSDWRKANCARSNLNVIGGDFLKAKRHPFPRHSEKIRSTHWKRALPFSSIQFVPKGRIPIHGRRRDQPTRKWRTNARNAGQLIRGPGKICQKFNKGLGNKCNNPIPPDHPSVPSFFFLFPSRRNVA</sequence>